<comment type="function">
    <text evidence="8">Catalyzes the reversible conversion of 2-phosphoglycerate (2-PG) into phosphoenolpyruvate (PEP). It is essential for the degradation of carbohydrates via glycolysis.</text>
</comment>
<keyword evidence="6" id="KW-0324">Glycolysis</keyword>
<protein>
    <recommendedName>
        <fullName evidence="4">Enolase</fullName>
        <ecNumber evidence="3">4.2.1.11</ecNumber>
    </recommendedName>
</protein>
<dbReference type="GO" id="GO:0006096">
    <property type="term" value="P:glycolytic process"/>
    <property type="evidence" value="ECO:0007669"/>
    <property type="project" value="UniProtKB-KW"/>
</dbReference>
<name>A0A9W6J1U6_9HYPH</name>
<sequence length="60" mass="6735">MAARFPIASIEEDFAEDDWESFPRQTAKLGNEIQIVGDDLYVTNPEFIRRGIANGQPTPP</sequence>
<dbReference type="RefSeq" id="WP_271169498.1">
    <property type="nucleotide sequence ID" value="NZ_BSFI01000021.1"/>
</dbReference>
<reference evidence="10" key="1">
    <citation type="journal article" date="2014" name="Int. J. Syst. Evol. Microbiol.">
        <title>Complete genome sequence of Corynebacterium casei LMG S-19264T (=DSM 44701T), isolated from a smear-ripened cheese.</title>
        <authorList>
            <consortium name="US DOE Joint Genome Institute (JGI-PGF)"/>
            <person name="Walter F."/>
            <person name="Albersmeier A."/>
            <person name="Kalinowski J."/>
            <person name="Ruckert C."/>
        </authorList>
    </citation>
    <scope>NUCLEOTIDE SEQUENCE</scope>
    <source>
        <strain evidence="10">VKM B-2347</strain>
    </source>
</reference>
<dbReference type="Gene3D" id="3.20.20.120">
    <property type="entry name" value="Enolase-like C-terminal domain"/>
    <property type="match status" value="1"/>
</dbReference>
<evidence type="ECO:0000256" key="7">
    <source>
        <dbReference type="ARBA" id="ARBA00023239"/>
    </source>
</evidence>
<evidence type="ECO:0000313" key="10">
    <source>
        <dbReference type="EMBL" id="GLK69270.1"/>
    </source>
</evidence>
<comment type="caution">
    <text evidence="10">The sequence shown here is derived from an EMBL/GenBank/DDBJ whole genome shotgun (WGS) entry which is preliminary data.</text>
</comment>
<keyword evidence="7" id="KW-0456">Lyase</keyword>
<comment type="pathway">
    <text evidence="1">Carbohydrate degradation; glycolysis; pyruvate from D-glyceraldehyde 3-phosphate: step 4/5.</text>
</comment>
<dbReference type="SUPFAM" id="SSF51604">
    <property type="entry name" value="Enolase C-terminal domain-like"/>
    <property type="match status" value="1"/>
</dbReference>
<dbReference type="AlphaFoldDB" id="A0A9W6J1U6"/>
<dbReference type="PANTHER" id="PTHR11902:SF1">
    <property type="entry name" value="ENOLASE"/>
    <property type="match status" value="1"/>
</dbReference>
<dbReference type="InterPro" id="IPR000941">
    <property type="entry name" value="Enolase"/>
</dbReference>
<evidence type="ECO:0000256" key="2">
    <source>
        <dbReference type="ARBA" id="ARBA00009604"/>
    </source>
</evidence>
<dbReference type="InterPro" id="IPR020810">
    <property type="entry name" value="Enolase_C"/>
</dbReference>
<proteinExistence type="inferred from homology"/>
<dbReference type="GO" id="GO:0000287">
    <property type="term" value="F:magnesium ion binding"/>
    <property type="evidence" value="ECO:0007669"/>
    <property type="project" value="InterPro"/>
</dbReference>
<reference evidence="10" key="2">
    <citation type="submission" date="2023-01" db="EMBL/GenBank/DDBJ databases">
        <authorList>
            <person name="Sun Q."/>
            <person name="Evtushenko L."/>
        </authorList>
    </citation>
    <scope>NUCLEOTIDE SEQUENCE</scope>
    <source>
        <strain evidence="10">VKM B-2347</strain>
    </source>
</reference>
<organism evidence="10 11">
    <name type="scientific">Hansschlegelia plantiphila</name>
    <dbReference type="NCBI Taxonomy" id="374655"/>
    <lineage>
        <taxon>Bacteria</taxon>
        <taxon>Pseudomonadati</taxon>
        <taxon>Pseudomonadota</taxon>
        <taxon>Alphaproteobacteria</taxon>
        <taxon>Hyphomicrobiales</taxon>
        <taxon>Methylopilaceae</taxon>
        <taxon>Hansschlegelia</taxon>
    </lineage>
</organism>
<dbReference type="Pfam" id="PF00113">
    <property type="entry name" value="Enolase_C"/>
    <property type="match status" value="1"/>
</dbReference>
<gene>
    <name evidence="10" type="ORF">GCM10008179_29080</name>
</gene>
<dbReference type="EC" id="4.2.1.11" evidence="3"/>
<evidence type="ECO:0000256" key="3">
    <source>
        <dbReference type="ARBA" id="ARBA00012058"/>
    </source>
</evidence>
<evidence type="ECO:0000256" key="5">
    <source>
        <dbReference type="ARBA" id="ARBA00022525"/>
    </source>
</evidence>
<feature type="domain" description="Enolase C-terminal TIM barrel" evidence="9">
    <location>
        <begin position="2"/>
        <end position="55"/>
    </location>
</feature>
<evidence type="ECO:0000256" key="8">
    <source>
        <dbReference type="ARBA" id="ARBA00045763"/>
    </source>
</evidence>
<keyword evidence="11" id="KW-1185">Reference proteome</keyword>
<keyword evidence="5" id="KW-0964">Secreted</keyword>
<evidence type="ECO:0000256" key="6">
    <source>
        <dbReference type="ARBA" id="ARBA00023152"/>
    </source>
</evidence>
<comment type="similarity">
    <text evidence="2">Belongs to the enolase family.</text>
</comment>
<evidence type="ECO:0000256" key="1">
    <source>
        <dbReference type="ARBA" id="ARBA00005031"/>
    </source>
</evidence>
<dbReference type="GO" id="GO:0000015">
    <property type="term" value="C:phosphopyruvate hydratase complex"/>
    <property type="evidence" value="ECO:0007669"/>
    <property type="project" value="InterPro"/>
</dbReference>
<dbReference type="PANTHER" id="PTHR11902">
    <property type="entry name" value="ENOLASE"/>
    <property type="match status" value="1"/>
</dbReference>
<evidence type="ECO:0000313" key="11">
    <source>
        <dbReference type="Proteomes" id="UP001143372"/>
    </source>
</evidence>
<dbReference type="EMBL" id="BSFI01000021">
    <property type="protein sequence ID" value="GLK69270.1"/>
    <property type="molecule type" value="Genomic_DNA"/>
</dbReference>
<evidence type="ECO:0000256" key="4">
    <source>
        <dbReference type="ARBA" id="ARBA00017068"/>
    </source>
</evidence>
<dbReference type="GO" id="GO:0004634">
    <property type="term" value="F:phosphopyruvate hydratase activity"/>
    <property type="evidence" value="ECO:0007669"/>
    <property type="project" value="UniProtKB-EC"/>
</dbReference>
<dbReference type="InterPro" id="IPR036849">
    <property type="entry name" value="Enolase-like_C_sf"/>
</dbReference>
<dbReference type="Proteomes" id="UP001143372">
    <property type="component" value="Unassembled WGS sequence"/>
</dbReference>
<accession>A0A9W6J1U6</accession>
<evidence type="ECO:0000259" key="9">
    <source>
        <dbReference type="Pfam" id="PF00113"/>
    </source>
</evidence>